<evidence type="ECO:0000313" key="2">
    <source>
        <dbReference type="Proteomes" id="UP000245207"/>
    </source>
</evidence>
<comment type="caution">
    <text evidence="1">The sequence shown here is derived from an EMBL/GenBank/DDBJ whole genome shotgun (WGS) entry which is preliminary data.</text>
</comment>
<dbReference type="STRING" id="35608.A0A2U1PY45"/>
<accession>A0A2U1PY45</accession>
<gene>
    <name evidence="1" type="ORF">CTI12_AA099010</name>
</gene>
<proteinExistence type="predicted"/>
<dbReference type="EMBL" id="PKPP01000613">
    <property type="protein sequence ID" value="PWA90627.1"/>
    <property type="molecule type" value="Genomic_DNA"/>
</dbReference>
<organism evidence="1 2">
    <name type="scientific">Artemisia annua</name>
    <name type="common">Sweet wormwood</name>
    <dbReference type="NCBI Taxonomy" id="35608"/>
    <lineage>
        <taxon>Eukaryota</taxon>
        <taxon>Viridiplantae</taxon>
        <taxon>Streptophyta</taxon>
        <taxon>Embryophyta</taxon>
        <taxon>Tracheophyta</taxon>
        <taxon>Spermatophyta</taxon>
        <taxon>Magnoliopsida</taxon>
        <taxon>eudicotyledons</taxon>
        <taxon>Gunneridae</taxon>
        <taxon>Pentapetalae</taxon>
        <taxon>asterids</taxon>
        <taxon>campanulids</taxon>
        <taxon>Asterales</taxon>
        <taxon>Asteraceae</taxon>
        <taxon>Asteroideae</taxon>
        <taxon>Anthemideae</taxon>
        <taxon>Artemisiinae</taxon>
        <taxon>Artemisia</taxon>
    </lineage>
</organism>
<name>A0A2U1PY45_ARTAN</name>
<dbReference type="AlphaFoldDB" id="A0A2U1PY45"/>
<protein>
    <submittedName>
        <fullName evidence="1">Arginine--tRNA ligase, cytoplasmic</fullName>
    </submittedName>
</protein>
<keyword evidence="1" id="KW-0436">Ligase</keyword>
<reference evidence="1 2" key="1">
    <citation type="journal article" date="2018" name="Mol. Plant">
        <title>The genome of Artemisia annua provides insight into the evolution of Asteraceae family and artemisinin biosynthesis.</title>
        <authorList>
            <person name="Shen Q."/>
            <person name="Zhang L."/>
            <person name="Liao Z."/>
            <person name="Wang S."/>
            <person name="Yan T."/>
            <person name="Shi P."/>
            <person name="Liu M."/>
            <person name="Fu X."/>
            <person name="Pan Q."/>
            <person name="Wang Y."/>
            <person name="Lv Z."/>
            <person name="Lu X."/>
            <person name="Zhang F."/>
            <person name="Jiang W."/>
            <person name="Ma Y."/>
            <person name="Chen M."/>
            <person name="Hao X."/>
            <person name="Li L."/>
            <person name="Tang Y."/>
            <person name="Lv G."/>
            <person name="Zhou Y."/>
            <person name="Sun X."/>
            <person name="Brodelius P.E."/>
            <person name="Rose J.K.C."/>
            <person name="Tang K."/>
        </authorList>
    </citation>
    <scope>NUCLEOTIDE SEQUENCE [LARGE SCALE GENOMIC DNA]</scope>
    <source>
        <strain evidence="2">cv. Huhao1</strain>
        <tissue evidence="1">Leaf</tissue>
    </source>
</reference>
<dbReference type="GO" id="GO:0016874">
    <property type="term" value="F:ligase activity"/>
    <property type="evidence" value="ECO:0007669"/>
    <property type="project" value="UniProtKB-KW"/>
</dbReference>
<evidence type="ECO:0000313" key="1">
    <source>
        <dbReference type="EMBL" id="PWA90627.1"/>
    </source>
</evidence>
<sequence>MSLQQMQMESVELPTTLLDNALGCTFLKAHRLANCTLDPVEMVKAEGNTLQHLLKTQAHIRSFTTKSCEDVDELKKASELTLGEGVERVLGLHLLMFTEDDSVSFPDDTVVQETDNQTLVILEQDHEHENPQHDQHDNNEANVVDVYDIDPEFIPTPNGHTYWVPNILVDE</sequence>
<keyword evidence="2" id="KW-1185">Reference proteome</keyword>
<dbReference type="Proteomes" id="UP000245207">
    <property type="component" value="Unassembled WGS sequence"/>
</dbReference>